<dbReference type="InterPro" id="IPR031127">
    <property type="entry name" value="E3_UB_ligase_RBR"/>
</dbReference>
<evidence type="ECO:0000256" key="4">
    <source>
        <dbReference type="ARBA" id="ARBA00022723"/>
    </source>
</evidence>
<keyword evidence="7" id="KW-0833">Ubl conjugation pathway</keyword>
<keyword evidence="3" id="KW-0808">Transferase</keyword>
<dbReference type="EC" id="2.3.2.31" evidence="2"/>
<dbReference type="STRING" id="1314781.A0A165QJI1"/>
<dbReference type="PANTHER" id="PTHR11685">
    <property type="entry name" value="RBR FAMILY RING FINGER AND IBR DOMAIN-CONTAINING"/>
    <property type="match status" value="1"/>
</dbReference>
<dbReference type="Proteomes" id="UP000077266">
    <property type="component" value="Unassembled WGS sequence"/>
</dbReference>
<dbReference type="PROSITE" id="PS51873">
    <property type="entry name" value="TRIAD"/>
    <property type="match status" value="1"/>
</dbReference>
<feature type="domain" description="RING-type" evidence="9">
    <location>
        <begin position="1"/>
        <end position="184"/>
    </location>
</feature>
<evidence type="ECO:0000259" key="9">
    <source>
        <dbReference type="PROSITE" id="PS51873"/>
    </source>
</evidence>
<evidence type="ECO:0000256" key="2">
    <source>
        <dbReference type="ARBA" id="ARBA00012251"/>
    </source>
</evidence>
<dbReference type="AlphaFoldDB" id="A0A165QJI1"/>
<evidence type="ECO:0000256" key="7">
    <source>
        <dbReference type="ARBA" id="ARBA00022786"/>
    </source>
</evidence>
<comment type="catalytic activity">
    <reaction evidence="1">
        <text>[E2 ubiquitin-conjugating enzyme]-S-ubiquitinyl-L-cysteine + [acceptor protein]-L-lysine = [E2 ubiquitin-conjugating enzyme]-L-cysteine + [acceptor protein]-N(6)-ubiquitinyl-L-lysine.</text>
        <dbReference type="EC" id="2.3.2.31"/>
    </reaction>
</comment>
<keyword evidence="6" id="KW-0863">Zinc-finger</keyword>
<dbReference type="InParanoid" id="A0A165QJI1"/>
<dbReference type="InterPro" id="IPR002867">
    <property type="entry name" value="IBR_dom"/>
</dbReference>
<keyword evidence="5" id="KW-0677">Repeat</keyword>
<dbReference type="GO" id="GO:0061630">
    <property type="term" value="F:ubiquitin protein ligase activity"/>
    <property type="evidence" value="ECO:0007669"/>
    <property type="project" value="UniProtKB-EC"/>
</dbReference>
<dbReference type="InterPro" id="IPR044066">
    <property type="entry name" value="TRIAD_supradom"/>
</dbReference>
<organism evidence="10 11">
    <name type="scientific">Exidia glandulosa HHB12029</name>
    <dbReference type="NCBI Taxonomy" id="1314781"/>
    <lineage>
        <taxon>Eukaryota</taxon>
        <taxon>Fungi</taxon>
        <taxon>Dikarya</taxon>
        <taxon>Basidiomycota</taxon>
        <taxon>Agaricomycotina</taxon>
        <taxon>Agaricomycetes</taxon>
        <taxon>Auriculariales</taxon>
        <taxon>Exidiaceae</taxon>
        <taxon>Exidia</taxon>
    </lineage>
</organism>
<feature type="non-terminal residue" evidence="10">
    <location>
        <position position="184"/>
    </location>
</feature>
<evidence type="ECO:0000256" key="8">
    <source>
        <dbReference type="ARBA" id="ARBA00022833"/>
    </source>
</evidence>
<keyword evidence="8" id="KW-0862">Zinc</keyword>
<dbReference type="SMART" id="SM00647">
    <property type="entry name" value="IBR"/>
    <property type="match status" value="2"/>
</dbReference>
<dbReference type="GO" id="GO:0016567">
    <property type="term" value="P:protein ubiquitination"/>
    <property type="evidence" value="ECO:0007669"/>
    <property type="project" value="InterPro"/>
</dbReference>
<dbReference type="Pfam" id="PF01485">
    <property type="entry name" value="IBR"/>
    <property type="match status" value="1"/>
</dbReference>
<dbReference type="GO" id="GO:0008270">
    <property type="term" value="F:zinc ion binding"/>
    <property type="evidence" value="ECO:0007669"/>
    <property type="project" value="UniProtKB-KW"/>
</dbReference>
<accession>A0A165QJI1</accession>
<evidence type="ECO:0000256" key="6">
    <source>
        <dbReference type="ARBA" id="ARBA00022771"/>
    </source>
</evidence>
<evidence type="ECO:0000313" key="10">
    <source>
        <dbReference type="EMBL" id="KZW03708.1"/>
    </source>
</evidence>
<name>A0A165QJI1_EXIGL</name>
<keyword evidence="4" id="KW-0479">Metal-binding</keyword>
<evidence type="ECO:0000313" key="11">
    <source>
        <dbReference type="Proteomes" id="UP000077266"/>
    </source>
</evidence>
<proteinExistence type="predicted"/>
<dbReference type="InterPro" id="IPR013087">
    <property type="entry name" value="Znf_C2H2_type"/>
</dbReference>
<keyword evidence="11" id="KW-1185">Reference proteome</keyword>
<dbReference type="EMBL" id="KV425882">
    <property type="protein sequence ID" value="KZW03708.1"/>
    <property type="molecule type" value="Genomic_DNA"/>
</dbReference>
<dbReference type="OrthoDB" id="1431934at2759"/>
<dbReference type="Gene3D" id="1.20.120.1750">
    <property type="match status" value="1"/>
</dbReference>
<gene>
    <name evidence="10" type="ORF">EXIGLDRAFT_587119</name>
</gene>
<feature type="non-terminal residue" evidence="10">
    <location>
        <position position="1"/>
    </location>
</feature>
<evidence type="ECO:0000256" key="3">
    <source>
        <dbReference type="ARBA" id="ARBA00022679"/>
    </source>
</evidence>
<dbReference type="SUPFAM" id="SSF57850">
    <property type="entry name" value="RING/U-box"/>
    <property type="match status" value="1"/>
</dbReference>
<evidence type="ECO:0000256" key="1">
    <source>
        <dbReference type="ARBA" id="ARBA00001798"/>
    </source>
</evidence>
<dbReference type="PROSITE" id="PS00028">
    <property type="entry name" value="ZINC_FINGER_C2H2_1"/>
    <property type="match status" value="1"/>
</dbReference>
<dbReference type="Pfam" id="PF22191">
    <property type="entry name" value="IBR_1"/>
    <property type="match status" value="1"/>
</dbReference>
<evidence type="ECO:0000256" key="5">
    <source>
        <dbReference type="ARBA" id="ARBA00022737"/>
    </source>
</evidence>
<sequence length="184" mass="20128">SAIEDRASLPFLCIGDDAKCARPIPLPFIRRNITDDEFTQLLRVAFAAHVDRNAAKLRSCPTPGCEQLYIGSAEADACAVTCPACSATVCTGCNAGGHTGMKCVEKRARLEKERARVEEEHANDDLARQLGIKRCPGCHAPIEKYDGCNRVQCPRCSSQFCWVCLKTFPEPGTVYRHMEDAHGG</sequence>
<dbReference type="CDD" id="cd20335">
    <property type="entry name" value="BRcat_RBR"/>
    <property type="match status" value="1"/>
</dbReference>
<protein>
    <recommendedName>
        <fullName evidence="2">RBR-type E3 ubiquitin transferase</fullName>
        <ecNumber evidence="2">2.3.2.31</ecNumber>
    </recommendedName>
</protein>
<reference evidence="10 11" key="1">
    <citation type="journal article" date="2016" name="Mol. Biol. Evol.">
        <title>Comparative Genomics of Early-Diverging Mushroom-Forming Fungi Provides Insights into the Origins of Lignocellulose Decay Capabilities.</title>
        <authorList>
            <person name="Nagy L.G."/>
            <person name="Riley R."/>
            <person name="Tritt A."/>
            <person name="Adam C."/>
            <person name="Daum C."/>
            <person name="Floudas D."/>
            <person name="Sun H."/>
            <person name="Yadav J.S."/>
            <person name="Pangilinan J."/>
            <person name="Larsson K.H."/>
            <person name="Matsuura K."/>
            <person name="Barry K."/>
            <person name="Labutti K."/>
            <person name="Kuo R."/>
            <person name="Ohm R.A."/>
            <person name="Bhattacharya S.S."/>
            <person name="Shirouzu T."/>
            <person name="Yoshinaga Y."/>
            <person name="Martin F.M."/>
            <person name="Grigoriev I.V."/>
            <person name="Hibbett D.S."/>
        </authorList>
    </citation>
    <scope>NUCLEOTIDE SEQUENCE [LARGE SCALE GENOMIC DNA]</scope>
    <source>
        <strain evidence="10 11">HHB12029</strain>
    </source>
</reference>